<dbReference type="Proteomes" id="UP001500618">
    <property type="component" value="Unassembled WGS sequence"/>
</dbReference>
<name>A0ABP4UCT8_9ACTN</name>
<reference evidence="3" key="1">
    <citation type="journal article" date="2019" name="Int. J. Syst. Evol. Microbiol.">
        <title>The Global Catalogue of Microorganisms (GCM) 10K type strain sequencing project: providing services to taxonomists for standard genome sequencing and annotation.</title>
        <authorList>
            <consortium name="The Broad Institute Genomics Platform"/>
            <consortium name="The Broad Institute Genome Sequencing Center for Infectious Disease"/>
            <person name="Wu L."/>
            <person name="Ma J."/>
        </authorList>
    </citation>
    <scope>NUCLEOTIDE SEQUENCE [LARGE SCALE GENOMIC DNA]</scope>
    <source>
        <strain evidence="3">JCM 14718</strain>
    </source>
</reference>
<keyword evidence="3" id="KW-1185">Reference proteome</keyword>
<evidence type="ECO:0000313" key="2">
    <source>
        <dbReference type="EMBL" id="GAA1702678.1"/>
    </source>
</evidence>
<dbReference type="EMBL" id="BAAANY010000025">
    <property type="protein sequence ID" value="GAA1702678.1"/>
    <property type="molecule type" value="Genomic_DNA"/>
</dbReference>
<comment type="caution">
    <text evidence="2">The sequence shown here is derived from an EMBL/GenBank/DDBJ whole genome shotgun (WGS) entry which is preliminary data.</text>
</comment>
<organism evidence="2 3">
    <name type="scientific">Fodinicola feengrottensis</name>
    <dbReference type="NCBI Taxonomy" id="435914"/>
    <lineage>
        <taxon>Bacteria</taxon>
        <taxon>Bacillati</taxon>
        <taxon>Actinomycetota</taxon>
        <taxon>Actinomycetes</taxon>
        <taxon>Mycobacteriales</taxon>
        <taxon>Fodinicola</taxon>
    </lineage>
</organism>
<gene>
    <name evidence="2" type="ORF">GCM10009765_60160</name>
</gene>
<evidence type="ECO:0000256" key="1">
    <source>
        <dbReference type="SAM" id="MobiDB-lite"/>
    </source>
</evidence>
<protein>
    <submittedName>
        <fullName evidence="2">Uncharacterized protein</fullName>
    </submittedName>
</protein>
<dbReference type="RefSeq" id="WP_163571815.1">
    <property type="nucleotide sequence ID" value="NZ_BAAANY010000025.1"/>
</dbReference>
<feature type="compositionally biased region" description="Low complexity" evidence="1">
    <location>
        <begin position="15"/>
        <end position="26"/>
    </location>
</feature>
<proteinExistence type="predicted"/>
<evidence type="ECO:0000313" key="3">
    <source>
        <dbReference type="Proteomes" id="UP001500618"/>
    </source>
</evidence>
<feature type="region of interest" description="Disordered" evidence="1">
    <location>
        <begin position="1"/>
        <end position="36"/>
    </location>
</feature>
<accession>A0ABP4UCT8</accession>
<sequence>MTVDETNSSAEEGEPVPAEGATAAAPRNVPKPGHLPVNELLFERQGPASPFGEDTVFPLPLDQLPYKHPALELPPTD</sequence>